<reference evidence="9" key="1">
    <citation type="journal article" date="2021" name="PeerJ">
        <title>Extensive microbial diversity within the chicken gut microbiome revealed by metagenomics and culture.</title>
        <authorList>
            <person name="Gilroy R."/>
            <person name="Ravi A."/>
            <person name="Getino M."/>
            <person name="Pursley I."/>
            <person name="Horton D.L."/>
            <person name="Alikhan N.F."/>
            <person name="Baker D."/>
            <person name="Gharbi K."/>
            <person name="Hall N."/>
            <person name="Watson M."/>
            <person name="Adriaenssens E.M."/>
            <person name="Foster-Nyarko E."/>
            <person name="Jarju S."/>
            <person name="Secka A."/>
            <person name="Antonio M."/>
            <person name="Oren A."/>
            <person name="Chaudhuri R.R."/>
            <person name="La Ragione R."/>
            <person name="Hildebrand F."/>
            <person name="Pallen M.J."/>
        </authorList>
    </citation>
    <scope>NUCLEOTIDE SEQUENCE</scope>
    <source>
        <strain evidence="9">ChiSxjej6B18-287</strain>
    </source>
</reference>
<dbReference type="InterPro" id="IPR032466">
    <property type="entry name" value="Metal_Hydrolase"/>
</dbReference>
<dbReference type="SUPFAM" id="SSF51338">
    <property type="entry name" value="Composite domain of metallo-dependent hydrolases"/>
    <property type="match status" value="1"/>
</dbReference>
<feature type="binding site" evidence="7">
    <location>
        <position position="152"/>
    </location>
    <ligand>
        <name>N-formimidoyl-L-glutamate</name>
        <dbReference type="ChEBI" id="CHEBI:58928"/>
    </ligand>
</feature>
<dbReference type="AlphaFoldDB" id="A0A9D2N5U7"/>
<evidence type="ECO:0000256" key="2">
    <source>
        <dbReference type="ARBA" id="ARBA00022723"/>
    </source>
</evidence>
<name>A0A9D2N5U7_9FIRM</name>
<dbReference type="InterPro" id="IPR005920">
    <property type="entry name" value="HutI"/>
</dbReference>
<comment type="pathway">
    <text evidence="7">Amino-acid degradation; L-histidine degradation into L-glutamate; N-formimidoyl-L-glutamate from L-histidine: step 3/3.</text>
</comment>
<feature type="binding site" evidence="7">
    <location>
        <position position="82"/>
    </location>
    <ligand>
        <name>Fe(3+)</name>
        <dbReference type="ChEBI" id="CHEBI:29034"/>
    </ligand>
</feature>
<evidence type="ECO:0000313" key="9">
    <source>
        <dbReference type="EMBL" id="HJC10957.1"/>
    </source>
</evidence>
<feature type="binding site" evidence="7">
    <location>
        <position position="326"/>
    </location>
    <ligand>
        <name>N-formimidoyl-L-glutamate</name>
        <dbReference type="ChEBI" id="CHEBI:58928"/>
    </ligand>
</feature>
<feature type="binding site" evidence="7">
    <location>
        <position position="80"/>
    </location>
    <ligand>
        <name>Fe(3+)</name>
        <dbReference type="ChEBI" id="CHEBI:29034"/>
    </ligand>
</feature>
<keyword evidence="5 7" id="KW-0862">Zinc</keyword>
<dbReference type="SUPFAM" id="SSF51556">
    <property type="entry name" value="Metallo-dependent hydrolases"/>
    <property type="match status" value="1"/>
</dbReference>
<dbReference type="GO" id="GO:0019556">
    <property type="term" value="P:L-histidine catabolic process to glutamate and formamide"/>
    <property type="evidence" value="ECO:0007669"/>
    <property type="project" value="UniProtKB-UniRule"/>
</dbReference>
<dbReference type="NCBIfam" id="TIGR01224">
    <property type="entry name" value="hutI"/>
    <property type="match status" value="1"/>
</dbReference>
<feature type="binding site" evidence="7">
    <location>
        <position position="324"/>
    </location>
    <ligand>
        <name>Zn(2+)</name>
        <dbReference type="ChEBI" id="CHEBI:29105"/>
    </ligand>
</feature>
<feature type="binding site" evidence="7">
    <location>
        <position position="250"/>
    </location>
    <ligand>
        <name>Fe(3+)</name>
        <dbReference type="ChEBI" id="CHEBI:29034"/>
    </ligand>
</feature>
<feature type="binding site" evidence="7">
    <location>
        <position position="185"/>
    </location>
    <ligand>
        <name>4-imidazolone-5-propanoate</name>
        <dbReference type="ChEBI" id="CHEBI:77893"/>
    </ligand>
</feature>
<sequence length="418" mass="46644">MKKRYIRHASELVTCRGKAPKFGKEMADIGLIKDGAVIIHDDKIIEVGTTEELDKKVNMEEYEVLDASGKTVLPGFVDSHTHFIFGGYRADEFSWRLKGDSYMSIMERGGGINATVNPTREASKEELKEAGRERLNRMLEFGVTTVEGKSGYGMDCDTELKQLRAMKELDEEHPVDIVRTFLGPHSVLPQWKGREREFLDEMLCNVMPKVREENLAEFADIFTEQGVFNIEDSEYYLTRAKEMGFKLKIHADEMYPLGGAQLAARVGAVSADHLLKASDEGIQQMKEQGVISTLLPATAFCLKEEYAPGRKMIDEGCAVAIASDLNPGSCFTNSIPLLIALGCIYMNMSVEEVITALTINGAAAVDRADRIGSIEPGKQADMVFLKYPSVYYLPYHTGINLVETVIKNGETVYHKEWL</sequence>
<keyword evidence="3 7" id="KW-0378">Hydrolase</keyword>
<organism evidence="9 10">
    <name type="scientific">Candidatus Blautia merdigallinarum</name>
    <dbReference type="NCBI Taxonomy" id="2838495"/>
    <lineage>
        <taxon>Bacteria</taxon>
        <taxon>Bacillati</taxon>
        <taxon>Bacillota</taxon>
        <taxon>Clostridia</taxon>
        <taxon>Lachnospirales</taxon>
        <taxon>Lachnospiraceae</taxon>
        <taxon>Blautia</taxon>
    </lineage>
</organism>
<evidence type="ECO:0000256" key="7">
    <source>
        <dbReference type="HAMAP-Rule" id="MF_00372"/>
    </source>
</evidence>
<dbReference type="PANTHER" id="PTHR42752">
    <property type="entry name" value="IMIDAZOLONEPROPIONASE"/>
    <property type="match status" value="1"/>
</dbReference>
<proteinExistence type="inferred from homology"/>
<dbReference type="FunFam" id="3.20.20.140:FF:000007">
    <property type="entry name" value="Imidazolonepropionase"/>
    <property type="match status" value="1"/>
</dbReference>
<gene>
    <name evidence="7 9" type="primary">hutI</name>
    <name evidence="9" type="ORF">H9935_09095</name>
</gene>
<dbReference type="InterPro" id="IPR006680">
    <property type="entry name" value="Amidohydro-rel"/>
</dbReference>
<keyword evidence="7" id="KW-0963">Cytoplasm</keyword>
<evidence type="ECO:0000313" key="10">
    <source>
        <dbReference type="Proteomes" id="UP000823893"/>
    </source>
</evidence>
<feature type="binding site" evidence="7">
    <location>
        <position position="329"/>
    </location>
    <ligand>
        <name>4-imidazolone-5-propanoate</name>
        <dbReference type="ChEBI" id="CHEBI:77893"/>
    </ligand>
</feature>
<feature type="binding site" evidence="7">
    <location>
        <position position="89"/>
    </location>
    <ligand>
        <name>4-imidazolone-5-propanoate</name>
        <dbReference type="ChEBI" id="CHEBI:77893"/>
    </ligand>
</feature>
<feature type="domain" description="Amidohydrolase-related" evidence="8">
    <location>
        <begin position="71"/>
        <end position="412"/>
    </location>
</feature>
<keyword evidence="4 7" id="KW-0369">Histidine metabolism</keyword>
<feature type="binding site" evidence="7">
    <location>
        <position position="253"/>
    </location>
    <ligand>
        <name>4-imidazolone-5-propanoate</name>
        <dbReference type="ChEBI" id="CHEBI:77893"/>
    </ligand>
</feature>
<comment type="cofactor">
    <cofactor evidence="7">
        <name>Zn(2+)</name>
        <dbReference type="ChEBI" id="CHEBI:29105"/>
    </cofactor>
    <cofactor evidence="7">
        <name>Fe(3+)</name>
        <dbReference type="ChEBI" id="CHEBI:29034"/>
    </cofactor>
    <text evidence="7">Binds 1 zinc or iron ion per subunit.</text>
</comment>
<evidence type="ECO:0000256" key="6">
    <source>
        <dbReference type="ARBA" id="ARBA00023004"/>
    </source>
</evidence>
<dbReference type="GO" id="GO:0005506">
    <property type="term" value="F:iron ion binding"/>
    <property type="evidence" value="ECO:0007669"/>
    <property type="project" value="UniProtKB-UniRule"/>
</dbReference>
<dbReference type="Gene3D" id="2.30.40.10">
    <property type="entry name" value="Urease, subunit C, domain 1"/>
    <property type="match status" value="1"/>
</dbReference>
<dbReference type="EC" id="3.5.2.7" evidence="1 7"/>
<feature type="binding site" evidence="7">
    <location>
        <position position="324"/>
    </location>
    <ligand>
        <name>Fe(3+)</name>
        <dbReference type="ChEBI" id="CHEBI:29034"/>
    </ligand>
</feature>
<evidence type="ECO:0000256" key="4">
    <source>
        <dbReference type="ARBA" id="ARBA00022808"/>
    </source>
</evidence>
<evidence type="ECO:0000256" key="5">
    <source>
        <dbReference type="ARBA" id="ARBA00022833"/>
    </source>
</evidence>
<dbReference type="Gene3D" id="3.20.20.140">
    <property type="entry name" value="Metal-dependent hydrolases"/>
    <property type="match status" value="1"/>
</dbReference>
<keyword evidence="2 7" id="KW-0479">Metal-binding</keyword>
<evidence type="ECO:0000256" key="1">
    <source>
        <dbReference type="ARBA" id="ARBA00012864"/>
    </source>
</evidence>
<feature type="binding site" evidence="7">
    <location>
        <position position="328"/>
    </location>
    <ligand>
        <name>N-formimidoyl-L-glutamate</name>
        <dbReference type="ChEBI" id="CHEBI:58928"/>
    </ligand>
</feature>
<keyword evidence="6 7" id="KW-0408">Iron</keyword>
<comment type="similarity">
    <text evidence="7">Belongs to the metallo-dependent hydrolases superfamily. HutI family.</text>
</comment>
<feature type="binding site" evidence="7">
    <location>
        <position position="152"/>
    </location>
    <ligand>
        <name>4-imidazolone-5-propanoate</name>
        <dbReference type="ChEBI" id="CHEBI:77893"/>
    </ligand>
</feature>
<comment type="catalytic activity">
    <reaction evidence="7">
        <text>4-imidazolone-5-propanoate + H2O = N-formimidoyl-L-glutamate</text>
        <dbReference type="Rhea" id="RHEA:23660"/>
        <dbReference type="ChEBI" id="CHEBI:15377"/>
        <dbReference type="ChEBI" id="CHEBI:58928"/>
        <dbReference type="ChEBI" id="CHEBI:77893"/>
        <dbReference type="EC" id="3.5.2.7"/>
    </reaction>
</comment>
<comment type="function">
    <text evidence="7">Catalyzes the hydrolytic cleavage of the carbon-nitrogen bond in imidazolone-5-propanoate to yield N-formimidoyl-L-glutamate. It is the third step in the universal histidine degradation pathway.</text>
</comment>
<accession>A0A9D2N5U7</accession>
<dbReference type="Pfam" id="PF01979">
    <property type="entry name" value="Amidohydro_1"/>
    <property type="match status" value="1"/>
</dbReference>
<feature type="binding site" evidence="7">
    <location>
        <position position="80"/>
    </location>
    <ligand>
        <name>Zn(2+)</name>
        <dbReference type="ChEBI" id="CHEBI:29105"/>
    </ligand>
</feature>
<dbReference type="InterPro" id="IPR011059">
    <property type="entry name" value="Metal-dep_hydrolase_composite"/>
</dbReference>
<dbReference type="GO" id="GO:0008270">
    <property type="term" value="F:zinc ion binding"/>
    <property type="evidence" value="ECO:0007669"/>
    <property type="project" value="UniProtKB-UniRule"/>
</dbReference>
<dbReference type="GO" id="GO:0050480">
    <property type="term" value="F:imidazolonepropionase activity"/>
    <property type="evidence" value="ECO:0007669"/>
    <property type="project" value="UniProtKB-UniRule"/>
</dbReference>
<evidence type="ECO:0000256" key="3">
    <source>
        <dbReference type="ARBA" id="ARBA00022801"/>
    </source>
</evidence>
<feature type="binding site" evidence="7">
    <location>
        <position position="82"/>
    </location>
    <ligand>
        <name>Zn(2+)</name>
        <dbReference type="ChEBI" id="CHEBI:29105"/>
    </ligand>
</feature>
<dbReference type="EMBL" id="DWWV01000115">
    <property type="protein sequence ID" value="HJC10957.1"/>
    <property type="molecule type" value="Genomic_DNA"/>
</dbReference>
<comment type="subcellular location">
    <subcellularLocation>
        <location evidence="7">Cytoplasm</location>
    </subcellularLocation>
</comment>
<protein>
    <recommendedName>
        <fullName evidence="1 7">Imidazolonepropionase</fullName>
        <ecNumber evidence="1 7">3.5.2.7</ecNumber>
    </recommendedName>
    <alternativeName>
        <fullName evidence="7">Imidazolone-5-propionate hydrolase</fullName>
    </alternativeName>
</protein>
<dbReference type="HAMAP" id="MF_00372">
    <property type="entry name" value="HutI"/>
    <property type="match status" value="1"/>
</dbReference>
<evidence type="ECO:0000259" key="8">
    <source>
        <dbReference type="Pfam" id="PF01979"/>
    </source>
</evidence>
<comment type="caution">
    <text evidence="9">The sequence shown here is derived from an EMBL/GenBank/DDBJ whole genome shotgun (WGS) entry which is preliminary data.</text>
</comment>
<feature type="binding site" evidence="7">
    <location>
        <position position="250"/>
    </location>
    <ligand>
        <name>Zn(2+)</name>
        <dbReference type="ChEBI" id="CHEBI:29105"/>
    </ligand>
</feature>
<dbReference type="CDD" id="cd01296">
    <property type="entry name" value="Imidazolone-5PH"/>
    <property type="match status" value="1"/>
</dbReference>
<reference evidence="9" key="2">
    <citation type="submission" date="2021-04" db="EMBL/GenBank/DDBJ databases">
        <authorList>
            <person name="Gilroy R."/>
        </authorList>
    </citation>
    <scope>NUCLEOTIDE SEQUENCE</scope>
    <source>
        <strain evidence="9">ChiSxjej6B18-287</strain>
    </source>
</reference>
<dbReference type="GO" id="GO:0005737">
    <property type="term" value="C:cytoplasm"/>
    <property type="evidence" value="ECO:0007669"/>
    <property type="project" value="UniProtKB-SubCell"/>
</dbReference>
<dbReference type="PANTHER" id="PTHR42752:SF1">
    <property type="entry name" value="IMIDAZOLONEPROPIONASE-RELATED"/>
    <property type="match status" value="1"/>
</dbReference>
<dbReference type="Proteomes" id="UP000823893">
    <property type="component" value="Unassembled WGS sequence"/>
</dbReference>